<proteinExistence type="predicted"/>
<reference evidence="1" key="1">
    <citation type="submission" date="2020-05" db="EMBL/GenBank/DDBJ databases">
        <title>Large-scale comparative analyses of tick genomes elucidate their genetic diversity and vector capacities.</title>
        <authorList>
            <person name="Jia N."/>
            <person name="Wang J."/>
            <person name="Shi W."/>
            <person name="Du L."/>
            <person name="Sun Y."/>
            <person name="Zhan W."/>
            <person name="Jiang J."/>
            <person name="Wang Q."/>
            <person name="Zhang B."/>
            <person name="Ji P."/>
            <person name="Sakyi L.B."/>
            <person name="Cui X."/>
            <person name="Yuan T."/>
            <person name="Jiang B."/>
            <person name="Yang W."/>
            <person name="Lam T.T.-Y."/>
            <person name="Chang Q."/>
            <person name="Ding S."/>
            <person name="Wang X."/>
            <person name="Zhu J."/>
            <person name="Ruan X."/>
            <person name="Zhao L."/>
            <person name="Wei J."/>
            <person name="Que T."/>
            <person name="Du C."/>
            <person name="Cheng J."/>
            <person name="Dai P."/>
            <person name="Han X."/>
            <person name="Huang E."/>
            <person name="Gao Y."/>
            <person name="Liu J."/>
            <person name="Shao H."/>
            <person name="Ye R."/>
            <person name="Li L."/>
            <person name="Wei W."/>
            <person name="Wang X."/>
            <person name="Wang C."/>
            <person name="Yang T."/>
            <person name="Huo Q."/>
            <person name="Li W."/>
            <person name="Guo W."/>
            <person name="Chen H."/>
            <person name="Zhou L."/>
            <person name="Ni X."/>
            <person name="Tian J."/>
            <person name="Zhou Y."/>
            <person name="Sheng Y."/>
            <person name="Liu T."/>
            <person name="Pan Y."/>
            <person name="Xia L."/>
            <person name="Li J."/>
            <person name="Zhao F."/>
            <person name="Cao W."/>
        </authorList>
    </citation>
    <scope>NUCLEOTIDE SEQUENCE</scope>
    <source>
        <strain evidence="1">Hyas-2018</strain>
    </source>
</reference>
<gene>
    <name evidence="1" type="ORF">HPB50_026899</name>
</gene>
<organism evidence="1 2">
    <name type="scientific">Hyalomma asiaticum</name>
    <name type="common">Tick</name>
    <dbReference type="NCBI Taxonomy" id="266040"/>
    <lineage>
        <taxon>Eukaryota</taxon>
        <taxon>Metazoa</taxon>
        <taxon>Ecdysozoa</taxon>
        <taxon>Arthropoda</taxon>
        <taxon>Chelicerata</taxon>
        <taxon>Arachnida</taxon>
        <taxon>Acari</taxon>
        <taxon>Parasitiformes</taxon>
        <taxon>Ixodida</taxon>
        <taxon>Ixodoidea</taxon>
        <taxon>Ixodidae</taxon>
        <taxon>Hyalomminae</taxon>
        <taxon>Hyalomma</taxon>
    </lineage>
</organism>
<comment type="caution">
    <text evidence="1">The sequence shown here is derived from an EMBL/GenBank/DDBJ whole genome shotgun (WGS) entry which is preliminary data.</text>
</comment>
<dbReference type="Proteomes" id="UP000821845">
    <property type="component" value="Chromosome 7"/>
</dbReference>
<evidence type="ECO:0000313" key="2">
    <source>
        <dbReference type="Proteomes" id="UP000821845"/>
    </source>
</evidence>
<protein>
    <submittedName>
        <fullName evidence="1">Uncharacterized protein</fullName>
    </submittedName>
</protein>
<evidence type="ECO:0000313" key="1">
    <source>
        <dbReference type="EMBL" id="KAH6927117.1"/>
    </source>
</evidence>
<keyword evidence="2" id="KW-1185">Reference proteome</keyword>
<dbReference type="EMBL" id="CM023487">
    <property type="protein sequence ID" value="KAH6927117.1"/>
    <property type="molecule type" value="Genomic_DNA"/>
</dbReference>
<sequence length="272" mass="29757">MRTVILIQICIGVAIAASQPATLSGDAGICNFSGIDLYQKIVDIVKELPPEYSQPDRKPEEVVPGVFLGTIVYTGLDNLKPYGPVFSYCRNGTRFVQIDLATDGHLMQAFTPWKTCGGQKGAIGTYAAARVTVTFEVKYSGRFLLRLFRKLGLCEQDQREGDDCDFSDVNAEQMVTNVLSNLPASYTEPDLKPEQLFLGISLGPPSIKNADIFELYGPVSTYCRNGAKLVQVDIVADRPMEFSAPWKICTGKEGTVGLYGTARVTVTFEVTD</sequence>
<name>A0ACB7RZ78_HYAAI</name>
<accession>A0ACB7RZ78</accession>